<sequence>GLVVYFRKEGRALGEVTKYLGEREIRATGLEMSCRFRTRAEHGDTAADYFRRTECIAGVKDMRFQALMPDVLHWLGIKKVDRMISMSNMKHDAIVAAGIPILERVDIPADLIPADSRVEIEAKVRARLLATTPPRAWRSDFLFVFYMSALFYAQRHTNTSKILCALFFFWCFPSPPPPLHPPQIAAGYFTTGHIPSAEELEQTKGRTWCAQKSPTFSKGKTRFLRSPRFSFLGPPP</sequence>
<evidence type="ECO:0008006" key="3">
    <source>
        <dbReference type="Google" id="ProtNLM"/>
    </source>
</evidence>
<dbReference type="Gene3D" id="3.40.50.10990">
    <property type="entry name" value="GTP cyclohydrolase II"/>
    <property type="match status" value="1"/>
</dbReference>
<protein>
    <recommendedName>
        <fullName evidence="3">GTP cyclohydrolase II domain-containing protein</fullName>
    </recommendedName>
</protein>
<dbReference type="Proteomes" id="UP000673691">
    <property type="component" value="Unassembled WGS sequence"/>
</dbReference>
<dbReference type="EMBL" id="JAEFCI010012389">
    <property type="protein sequence ID" value="KAG5456034.1"/>
    <property type="molecule type" value="Genomic_DNA"/>
</dbReference>
<dbReference type="OrthoDB" id="57939at2759"/>
<dbReference type="PANTHER" id="PTHR47259">
    <property type="match status" value="1"/>
</dbReference>
<comment type="caution">
    <text evidence="1">The sequence shown here is derived from an EMBL/GenBank/DDBJ whole genome shotgun (WGS) entry which is preliminary data.</text>
</comment>
<organism evidence="1 2">
    <name type="scientific">Olpidium bornovanus</name>
    <dbReference type="NCBI Taxonomy" id="278681"/>
    <lineage>
        <taxon>Eukaryota</taxon>
        <taxon>Fungi</taxon>
        <taxon>Fungi incertae sedis</taxon>
        <taxon>Olpidiomycota</taxon>
        <taxon>Olpidiomycotina</taxon>
        <taxon>Olpidiomycetes</taxon>
        <taxon>Olpidiales</taxon>
        <taxon>Olpidiaceae</taxon>
        <taxon>Olpidium</taxon>
    </lineage>
</organism>
<proteinExistence type="predicted"/>
<dbReference type="AlphaFoldDB" id="A0A8H7ZMV6"/>
<dbReference type="InterPro" id="IPR036144">
    <property type="entry name" value="RibA-like_sf"/>
</dbReference>
<evidence type="ECO:0000313" key="1">
    <source>
        <dbReference type="EMBL" id="KAG5456034.1"/>
    </source>
</evidence>
<keyword evidence="2" id="KW-1185">Reference proteome</keyword>
<accession>A0A8H7ZMV6</accession>
<dbReference type="SUPFAM" id="SSF142695">
    <property type="entry name" value="RibA-like"/>
    <property type="match status" value="1"/>
</dbReference>
<dbReference type="PANTHER" id="PTHR47259:SF2">
    <property type="entry name" value="URACIL-REGULATED PROTEIN 1"/>
    <property type="match status" value="1"/>
</dbReference>
<gene>
    <name evidence="1" type="ORF">BJ554DRAFT_4337</name>
</gene>
<evidence type="ECO:0000313" key="2">
    <source>
        <dbReference type="Proteomes" id="UP000673691"/>
    </source>
</evidence>
<feature type="non-terminal residue" evidence="1">
    <location>
        <position position="1"/>
    </location>
</feature>
<name>A0A8H7ZMV6_9FUNG</name>
<reference evidence="1 2" key="1">
    <citation type="journal article" name="Sci. Rep.">
        <title>Genome-scale phylogenetic analyses confirm Olpidium as the closest living zoosporic fungus to the non-flagellated, terrestrial fungi.</title>
        <authorList>
            <person name="Chang Y."/>
            <person name="Rochon D."/>
            <person name="Sekimoto S."/>
            <person name="Wang Y."/>
            <person name="Chovatia M."/>
            <person name="Sandor L."/>
            <person name="Salamov A."/>
            <person name="Grigoriev I.V."/>
            <person name="Stajich J.E."/>
            <person name="Spatafora J.W."/>
        </authorList>
    </citation>
    <scope>NUCLEOTIDE SEQUENCE [LARGE SCALE GENOMIC DNA]</scope>
    <source>
        <strain evidence="1">S191</strain>
    </source>
</reference>